<dbReference type="Proteomes" id="UP000233757">
    <property type="component" value="Unassembled WGS sequence"/>
</dbReference>
<proteinExistence type="predicted"/>
<dbReference type="EMBL" id="LYKI01000010">
    <property type="protein sequence ID" value="OIG73917.1"/>
    <property type="molecule type" value="Genomic_DNA"/>
</dbReference>
<evidence type="ECO:0000313" key="3">
    <source>
        <dbReference type="EMBL" id="OIG73917.1"/>
    </source>
</evidence>
<dbReference type="AlphaFoldDB" id="A0A0D8GTU2"/>
<reference evidence="3 6" key="1">
    <citation type="submission" date="2016-05" db="EMBL/GenBank/DDBJ databases">
        <title>The evolution of Acinetobacter baumannii in vivo.</title>
        <authorList>
            <person name="Hua X."/>
            <person name="Yu Y."/>
        </authorList>
    </citation>
    <scope>NUCLEOTIDE SEQUENCE [LARGE SCALE GENOMIC DNA]</scope>
    <source>
        <strain evidence="3 6">XH647</strain>
    </source>
</reference>
<dbReference type="EMBL" id="PHJU02000033">
    <property type="protein sequence ID" value="PQL81569.1"/>
    <property type="molecule type" value="Genomic_DNA"/>
</dbReference>
<evidence type="ECO:0000313" key="1">
    <source>
        <dbReference type="EMBL" id="MDR8260892.1"/>
    </source>
</evidence>
<protein>
    <submittedName>
        <fullName evidence="4">Uncharacterized protein</fullName>
    </submittedName>
</protein>
<dbReference type="RefSeq" id="WP_000350171.1">
    <property type="nucleotide sequence ID" value="NZ_AP024415.1"/>
</dbReference>
<dbReference type="PATRIC" id="fig|470.1320.peg.157"/>
<dbReference type="EMBL" id="WIOC01000025">
    <property type="protein sequence ID" value="MQR50866.1"/>
    <property type="molecule type" value="Genomic_DNA"/>
</dbReference>
<dbReference type="Proteomes" id="UP000461234">
    <property type="component" value="Unassembled WGS sequence"/>
</dbReference>
<gene>
    <name evidence="3" type="ORF">A7M90_16230</name>
    <name evidence="4" type="ORF">CV954_015310</name>
    <name evidence="5" type="ORF">EJ062_15265</name>
    <name evidence="2" type="ORF">F2P40_16325</name>
    <name evidence="1" type="ORF">FPK87_10485</name>
</gene>
<evidence type="ECO:0000313" key="6">
    <source>
        <dbReference type="Proteomes" id="UP000179937"/>
    </source>
</evidence>
<evidence type="ECO:0000313" key="9">
    <source>
        <dbReference type="Proteomes" id="UP000461234"/>
    </source>
</evidence>
<evidence type="ECO:0000313" key="5">
    <source>
        <dbReference type="EMBL" id="RTQ73486.1"/>
    </source>
</evidence>
<reference evidence="1" key="4">
    <citation type="submission" date="2019-07" db="EMBL/GenBank/DDBJ databases">
        <title>Biological characteristics of mucoid Acinetobacter baumannii from a general hospital in China.</title>
        <authorList>
            <person name="Hua X."/>
            <person name="Yu Y."/>
        </authorList>
    </citation>
    <scope>NUCLEOTIDE SEQUENCE [LARGE SCALE GENOMIC DNA]</scope>
    <source>
        <strain evidence="1">N41</strain>
    </source>
</reference>
<sequence length="86" mass="9982">MDHYKDKVIDEQGLISVSEALRAMACGRVIQCSSKDFPNWKDMEITNINAKNLIDEERINKNGFKYRYKPSQMSVNAELTKMKKPQ</sequence>
<accession>A0A0D8GTU2</accession>
<dbReference type="Proteomes" id="UP000179937">
    <property type="component" value="Unassembled WGS sequence"/>
</dbReference>
<reference evidence="2 9" key="5">
    <citation type="submission" date="2019-10" db="EMBL/GenBank/DDBJ databases">
        <title>Genetic environment of the oxa23 gene and comparative analysis of carbapenem resistant Acinetobacter baumannii isolates belonging to global clone 1, lineage 2 recovered in a burns hospital outbreak in 2012-2013.</title>
        <authorList>
            <person name="Douraghi M."/>
            <person name="Aris P."/>
            <person name="Kenyon J."/>
            <person name="Hamidian M."/>
        </authorList>
    </citation>
    <scope>NUCLEOTIDE SEQUENCE [LARGE SCALE GENOMIC DNA]</scope>
    <source>
        <strain evidence="2 9">ABS103</strain>
    </source>
</reference>
<dbReference type="EMBL" id="VMBB01000013">
    <property type="protein sequence ID" value="MDR8260892.1"/>
    <property type="molecule type" value="Genomic_DNA"/>
</dbReference>
<evidence type="ECO:0000313" key="2">
    <source>
        <dbReference type="EMBL" id="MQR50866.1"/>
    </source>
</evidence>
<evidence type="ECO:0000313" key="7">
    <source>
        <dbReference type="Proteomes" id="UP000233757"/>
    </source>
</evidence>
<name>A0A0D8GTU2_ACIBA</name>
<organism evidence="4 7">
    <name type="scientific">Acinetobacter baumannii</name>
    <dbReference type="NCBI Taxonomy" id="470"/>
    <lineage>
        <taxon>Bacteria</taxon>
        <taxon>Pseudomonadati</taxon>
        <taxon>Pseudomonadota</taxon>
        <taxon>Gammaproteobacteria</taxon>
        <taxon>Moraxellales</taxon>
        <taxon>Moraxellaceae</taxon>
        <taxon>Acinetobacter</taxon>
        <taxon>Acinetobacter calcoaceticus/baumannii complex</taxon>
    </lineage>
</organism>
<dbReference type="Proteomes" id="UP000268239">
    <property type="component" value="Unassembled WGS sequence"/>
</dbReference>
<comment type="caution">
    <text evidence="4">The sequence shown here is derived from an EMBL/GenBank/DDBJ whole genome shotgun (WGS) entry which is preliminary data.</text>
</comment>
<evidence type="ECO:0000313" key="4">
    <source>
        <dbReference type="EMBL" id="PQL81569.1"/>
    </source>
</evidence>
<dbReference type="EMBL" id="RXLU01000099">
    <property type="protein sequence ID" value="RTQ73486.1"/>
    <property type="molecule type" value="Genomic_DNA"/>
</dbReference>
<evidence type="ECO:0000313" key="8">
    <source>
        <dbReference type="Proteomes" id="UP000268239"/>
    </source>
</evidence>
<reference evidence="5 8" key="3">
    <citation type="submission" date="2018-12" db="EMBL/GenBank/DDBJ databases">
        <title>Draft Genome Sequences Human Pathogenic Acinetobacter baumannii Strains.</title>
        <authorList>
            <person name="Madhi M."/>
            <person name="Ronco T."/>
            <person name="Olsen R.H."/>
            <person name="Hassani A."/>
        </authorList>
    </citation>
    <scope>NUCLEOTIDE SEQUENCE [LARGE SCALE GENOMIC DNA]</scope>
    <source>
        <strain evidence="5 8">AB3</strain>
    </source>
</reference>
<reference evidence="4 7" key="2">
    <citation type="submission" date="2018-02" db="EMBL/GenBank/DDBJ databases">
        <title>Acinetobacter baumanii whole genome sequence.</title>
        <authorList>
            <person name="Qasim Z.J."/>
        </authorList>
    </citation>
    <scope>NUCLEOTIDE SEQUENCE [LARGE SCALE GENOMIC DNA]</scope>
    <source>
        <strain evidence="4 7">ZQ8</strain>
    </source>
</reference>